<protein>
    <submittedName>
        <fullName evidence="1">Uncharacterized protein</fullName>
    </submittedName>
</protein>
<sequence>MTGLTCWGLGGEAGTRTE</sequence>
<proteinExistence type="predicted"/>
<accession>A0A0A9C506</accession>
<dbReference type="EMBL" id="GBRH01226491">
    <property type="protein sequence ID" value="JAD71404.1"/>
    <property type="molecule type" value="Transcribed_RNA"/>
</dbReference>
<name>A0A0A9C506_ARUDO</name>
<dbReference type="AlphaFoldDB" id="A0A0A9C506"/>
<reference evidence="1" key="2">
    <citation type="journal article" date="2015" name="Data Brief">
        <title>Shoot transcriptome of the giant reed, Arundo donax.</title>
        <authorList>
            <person name="Barrero R.A."/>
            <person name="Guerrero F.D."/>
            <person name="Moolhuijzen P."/>
            <person name="Goolsby J.A."/>
            <person name="Tidwell J."/>
            <person name="Bellgard S.E."/>
            <person name="Bellgard M.I."/>
        </authorList>
    </citation>
    <scope>NUCLEOTIDE SEQUENCE</scope>
    <source>
        <tissue evidence="1">Shoot tissue taken approximately 20 cm above the soil surface</tissue>
    </source>
</reference>
<evidence type="ECO:0000313" key="1">
    <source>
        <dbReference type="EMBL" id="JAD71404.1"/>
    </source>
</evidence>
<reference evidence="1" key="1">
    <citation type="submission" date="2014-09" db="EMBL/GenBank/DDBJ databases">
        <authorList>
            <person name="Magalhaes I.L.F."/>
            <person name="Oliveira U."/>
            <person name="Santos F.R."/>
            <person name="Vidigal T.H.D.A."/>
            <person name="Brescovit A.D."/>
            <person name="Santos A.J."/>
        </authorList>
    </citation>
    <scope>NUCLEOTIDE SEQUENCE</scope>
    <source>
        <tissue evidence="1">Shoot tissue taken approximately 20 cm above the soil surface</tissue>
    </source>
</reference>
<organism evidence="1">
    <name type="scientific">Arundo donax</name>
    <name type="common">Giant reed</name>
    <name type="synonym">Donax arundinaceus</name>
    <dbReference type="NCBI Taxonomy" id="35708"/>
    <lineage>
        <taxon>Eukaryota</taxon>
        <taxon>Viridiplantae</taxon>
        <taxon>Streptophyta</taxon>
        <taxon>Embryophyta</taxon>
        <taxon>Tracheophyta</taxon>
        <taxon>Spermatophyta</taxon>
        <taxon>Magnoliopsida</taxon>
        <taxon>Liliopsida</taxon>
        <taxon>Poales</taxon>
        <taxon>Poaceae</taxon>
        <taxon>PACMAD clade</taxon>
        <taxon>Arundinoideae</taxon>
        <taxon>Arundineae</taxon>
        <taxon>Arundo</taxon>
    </lineage>
</organism>